<dbReference type="STRING" id="1216006.VA7868_03712"/>
<evidence type="ECO:0000313" key="2">
    <source>
        <dbReference type="Proteomes" id="UP000184608"/>
    </source>
</evidence>
<dbReference type="Proteomes" id="UP000184608">
    <property type="component" value="Unassembled WGS sequence"/>
</dbReference>
<keyword evidence="2" id="KW-1185">Reference proteome</keyword>
<dbReference type="Pfam" id="PF05630">
    <property type="entry name" value="NPP1"/>
    <property type="match status" value="1"/>
</dbReference>
<gene>
    <name evidence="1" type="ORF">VA7868_03712</name>
</gene>
<name>A0A1M6B4X9_9VIBR</name>
<organism evidence="1 2">
    <name type="scientific">Vibrio aerogenes CECT 7868</name>
    <dbReference type="NCBI Taxonomy" id="1216006"/>
    <lineage>
        <taxon>Bacteria</taxon>
        <taxon>Pseudomonadati</taxon>
        <taxon>Pseudomonadota</taxon>
        <taxon>Gammaproteobacteria</taxon>
        <taxon>Vibrionales</taxon>
        <taxon>Vibrionaceae</taxon>
        <taxon>Vibrio</taxon>
    </lineage>
</organism>
<evidence type="ECO:0000313" key="1">
    <source>
        <dbReference type="EMBL" id="SHI43829.1"/>
    </source>
</evidence>
<dbReference type="AlphaFoldDB" id="A0A1M6B4X9"/>
<dbReference type="InterPro" id="IPR008701">
    <property type="entry name" value="NPP1"/>
</dbReference>
<dbReference type="EMBL" id="FQXZ01000040">
    <property type="protein sequence ID" value="SHI43829.1"/>
    <property type="molecule type" value="Genomic_DNA"/>
</dbReference>
<dbReference type="PANTHER" id="PTHR33657:SF6">
    <property type="entry name" value="SECRETED PROTEIN"/>
    <property type="match status" value="1"/>
</dbReference>
<protein>
    <submittedName>
        <fullName evidence="1">Necrosis inducing protein (NPP1)</fullName>
    </submittedName>
</protein>
<sequence length="270" mass="30631">MNRKSTPSFWGVIALLFGMTVFSINAHAHFFKRLNEAKPRYAKAVWFAPDFDFDKDGCLPDAGISRKGQQNGGLKPSGSLGGHCRHGGFMGLSNTYHRYVCKKSGRNNYCAHVYALYFQKDMAAQGGIGGFGHRHDWENVVVWTRNGRPTHSSVSAHGKLSTRAWRDTNKWGNHPHVVYHKGVATHSFRMAKSGEWTAENPTHKWVRPALASWYTMKGDVSNATLTNNLHRFNYGNANLPVKHERMLRDVNRFKPSGYPSYSSQDMWRTK</sequence>
<dbReference type="PANTHER" id="PTHR33657">
    <property type="entry name" value="DOMAIN PROTEIN, PUTATIVE (AFU_ORTHOLOGUE AFUA_5G00600)-RELATED"/>
    <property type="match status" value="1"/>
</dbReference>
<accession>A0A1M6B4X9</accession>
<dbReference type="PIRSF" id="PIRSF029958">
    <property type="entry name" value="Necrosis-inducing_protein"/>
    <property type="match status" value="1"/>
</dbReference>
<reference evidence="1 2" key="1">
    <citation type="submission" date="2016-11" db="EMBL/GenBank/DDBJ databases">
        <authorList>
            <person name="Jaros S."/>
            <person name="Januszkiewicz K."/>
            <person name="Wedrychowicz H."/>
        </authorList>
    </citation>
    <scope>NUCLEOTIDE SEQUENCE [LARGE SCALE GENOMIC DNA]</scope>
    <source>
        <strain evidence="1 2">CECT 7868</strain>
    </source>
</reference>
<proteinExistence type="predicted"/>
<dbReference type="RefSeq" id="WP_084193470.1">
    <property type="nucleotide sequence ID" value="NZ_FQXZ01000040.1"/>
</dbReference>